<proteinExistence type="predicted"/>
<organism evidence="2 3">
    <name type="scientific">Cryptosporangium minutisporangium</name>
    <dbReference type="NCBI Taxonomy" id="113569"/>
    <lineage>
        <taxon>Bacteria</taxon>
        <taxon>Bacillati</taxon>
        <taxon>Actinomycetota</taxon>
        <taxon>Actinomycetes</taxon>
        <taxon>Cryptosporangiales</taxon>
        <taxon>Cryptosporangiaceae</taxon>
        <taxon>Cryptosporangium</taxon>
    </lineage>
</organism>
<feature type="region of interest" description="Disordered" evidence="1">
    <location>
        <begin position="77"/>
        <end position="96"/>
    </location>
</feature>
<keyword evidence="3" id="KW-1185">Reference proteome</keyword>
<reference evidence="3" key="1">
    <citation type="journal article" date="2019" name="Int. J. Syst. Evol. Microbiol.">
        <title>The Global Catalogue of Microorganisms (GCM) 10K type strain sequencing project: providing services to taxonomists for standard genome sequencing and annotation.</title>
        <authorList>
            <consortium name="The Broad Institute Genomics Platform"/>
            <consortium name="The Broad Institute Genome Sequencing Center for Infectious Disease"/>
            <person name="Wu L."/>
            <person name="Ma J."/>
        </authorList>
    </citation>
    <scope>NUCLEOTIDE SEQUENCE [LARGE SCALE GENOMIC DNA]</scope>
    <source>
        <strain evidence="3">JCM 9458</strain>
    </source>
</reference>
<comment type="caution">
    <text evidence="2">The sequence shown here is derived from an EMBL/GenBank/DDBJ whole genome shotgun (WGS) entry which is preliminary data.</text>
</comment>
<evidence type="ECO:0000313" key="3">
    <source>
        <dbReference type="Proteomes" id="UP001501676"/>
    </source>
</evidence>
<dbReference type="EMBL" id="BAAAYN010000002">
    <property type="protein sequence ID" value="GAA3382143.1"/>
    <property type="molecule type" value="Genomic_DNA"/>
</dbReference>
<dbReference type="RefSeq" id="WP_345726067.1">
    <property type="nucleotide sequence ID" value="NZ_BAAAYN010000002.1"/>
</dbReference>
<gene>
    <name evidence="2" type="ORF">GCM10020369_02810</name>
</gene>
<dbReference type="Proteomes" id="UP001501676">
    <property type="component" value="Unassembled WGS sequence"/>
</dbReference>
<accession>A0ABP6SQ70</accession>
<name>A0ABP6SQ70_9ACTN</name>
<protein>
    <submittedName>
        <fullName evidence="2">Uncharacterized protein</fullName>
    </submittedName>
</protein>
<feature type="compositionally biased region" description="Basic and acidic residues" evidence="1">
    <location>
        <begin position="84"/>
        <end position="96"/>
    </location>
</feature>
<evidence type="ECO:0000256" key="1">
    <source>
        <dbReference type="SAM" id="MobiDB-lite"/>
    </source>
</evidence>
<evidence type="ECO:0000313" key="2">
    <source>
        <dbReference type="EMBL" id="GAA3382143.1"/>
    </source>
</evidence>
<feature type="region of interest" description="Disordered" evidence="1">
    <location>
        <begin position="1"/>
        <end position="34"/>
    </location>
</feature>
<sequence>MSVGAPSSVGTALPGSLFAPARSTGSSTRVDDATRQIKLDQQMVDERKAETDRKAQAAAQAVAELKDARAEVAKDQSELNAARAEAKAKAKLDVYT</sequence>